<accession>A0A1Y2E7A6</accession>
<dbReference type="InterPro" id="IPR010610">
    <property type="entry name" value="EryCIII-like_C"/>
</dbReference>
<dbReference type="Gene3D" id="3.40.50.2000">
    <property type="entry name" value="Glycogen Phosphorylase B"/>
    <property type="match status" value="1"/>
</dbReference>
<gene>
    <name evidence="4" type="ORF">BCR38DRAFT_157791</name>
</gene>
<comment type="caution">
    <text evidence="4">The sequence shown here is derived from an EMBL/GenBank/DDBJ whole genome shotgun (WGS) entry which is preliminary data.</text>
</comment>
<dbReference type="InterPro" id="IPR002213">
    <property type="entry name" value="UDP_glucos_trans"/>
</dbReference>
<evidence type="ECO:0000256" key="1">
    <source>
        <dbReference type="ARBA" id="ARBA00022676"/>
    </source>
</evidence>
<dbReference type="InterPro" id="IPR050271">
    <property type="entry name" value="UDP-glycosyltransferase"/>
</dbReference>
<dbReference type="PANTHER" id="PTHR48043:SF145">
    <property type="entry name" value="FI06409P-RELATED"/>
    <property type="match status" value="1"/>
</dbReference>
<keyword evidence="1" id="KW-0328">Glycosyltransferase</keyword>
<evidence type="ECO:0000313" key="4">
    <source>
        <dbReference type="EMBL" id="ORY67420.1"/>
    </source>
</evidence>
<protein>
    <recommendedName>
        <fullName evidence="3">Erythromycin biosynthesis protein CIII-like C-terminal domain-containing protein</fullName>
    </recommendedName>
</protein>
<dbReference type="GO" id="GO:0016758">
    <property type="term" value="F:hexosyltransferase activity"/>
    <property type="evidence" value="ECO:0007669"/>
    <property type="project" value="UniProtKB-ARBA"/>
</dbReference>
<dbReference type="GO" id="GO:0008194">
    <property type="term" value="F:UDP-glycosyltransferase activity"/>
    <property type="evidence" value="ECO:0007669"/>
    <property type="project" value="InterPro"/>
</dbReference>
<sequence>MNELSFIENRERCNARVPLCITRQHFWQLPNSSEMSKRQTILFMTNSELGQASIVLAVAIELLLNPSLDVHIASFPPLSSIVPDGITFHAIPGPSMKQVLADRGIDFLPRHPPGVRGAVQSYREALPAVLAPWEPEQYLAIYEHCKGLIQEVDPTVVVLDGLFAAGSDACSVLKARHVILSPLTFKDHAMQEQPWLAALWKFGVLSSGFTNPLPLSAVLINIYLIIRLIMVGYHANSVENVIKARHKRGIPGQLSTMFTEFRSDLTYLIPSTPNTDFQLHIPSNIIGCGPMIPAFDPLEKTHPDLASWLAAKPTLIVNMGSHVTYAADQFYQVSEALYDCLSCNPYIQILWKCPVEKDALIAPNYASRIKLLPWLPAQPIAFLTASNSILAYVHHGGSNSFHEALAAGVPQVVCPVWLDTYDFATRAEYLGVGVRGNVTAAPEVQSAELATALARVVSGCEEADGMRAQARRLAREVGGADRGRKVAAERILAVAGLGNVADKELELLVGQD</sequence>
<dbReference type="CDD" id="cd03784">
    <property type="entry name" value="GT1_Gtf-like"/>
    <property type="match status" value="1"/>
</dbReference>
<evidence type="ECO:0000259" key="3">
    <source>
        <dbReference type="Pfam" id="PF06722"/>
    </source>
</evidence>
<dbReference type="AlphaFoldDB" id="A0A1Y2E7A6"/>
<dbReference type="EMBL" id="MCFJ01000004">
    <property type="protein sequence ID" value="ORY67420.1"/>
    <property type="molecule type" value="Genomic_DNA"/>
</dbReference>
<organism evidence="4 5">
    <name type="scientific">Pseudomassariella vexata</name>
    <dbReference type="NCBI Taxonomy" id="1141098"/>
    <lineage>
        <taxon>Eukaryota</taxon>
        <taxon>Fungi</taxon>
        <taxon>Dikarya</taxon>
        <taxon>Ascomycota</taxon>
        <taxon>Pezizomycotina</taxon>
        <taxon>Sordariomycetes</taxon>
        <taxon>Xylariomycetidae</taxon>
        <taxon>Amphisphaeriales</taxon>
        <taxon>Pseudomassariaceae</taxon>
        <taxon>Pseudomassariella</taxon>
    </lineage>
</organism>
<name>A0A1Y2E7A6_9PEZI</name>
<dbReference type="OrthoDB" id="5835829at2759"/>
<dbReference type="PANTHER" id="PTHR48043">
    <property type="entry name" value="EG:EG0003.4 PROTEIN-RELATED"/>
    <property type="match status" value="1"/>
</dbReference>
<dbReference type="Proteomes" id="UP000193689">
    <property type="component" value="Unassembled WGS sequence"/>
</dbReference>
<dbReference type="RefSeq" id="XP_040718044.1">
    <property type="nucleotide sequence ID" value="XM_040853758.1"/>
</dbReference>
<feature type="domain" description="Erythromycin biosynthesis protein CIII-like C-terminal" evidence="3">
    <location>
        <begin position="387"/>
        <end position="477"/>
    </location>
</feature>
<dbReference type="InParanoid" id="A0A1Y2E7A6"/>
<dbReference type="GeneID" id="63769970"/>
<reference evidence="4 5" key="1">
    <citation type="submission" date="2016-07" db="EMBL/GenBank/DDBJ databases">
        <title>Pervasive Adenine N6-methylation of Active Genes in Fungi.</title>
        <authorList>
            <consortium name="DOE Joint Genome Institute"/>
            <person name="Mondo S.J."/>
            <person name="Dannebaum R.O."/>
            <person name="Kuo R.C."/>
            <person name="Labutti K."/>
            <person name="Haridas S."/>
            <person name="Kuo A."/>
            <person name="Salamov A."/>
            <person name="Ahrendt S.R."/>
            <person name="Lipzen A."/>
            <person name="Sullivan W."/>
            <person name="Andreopoulos W.B."/>
            <person name="Clum A."/>
            <person name="Lindquist E."/>
            <person name="Daum C."/>
            <person name="Ramamoorthy G.K."/>
            <person name="Gryganskyi A."/>
            <person name="Culley D."/>
            <person name="Magnuson J.K."/>
            <person name="James T.Y."/>
            <person name="O'Malley M.A."/>
            <person name="Stajich J.E."/>
            <person name="Spatafora J.W."/>
            <person name="Visel A."/>
            <person name="Grigoriev I.V."/>
        </authorList>
    </citation>
    <scope>NUCLEOTIDE SEQUENCE [LARGE SCALE GENOMIC DNA]</scope>
    <source>
        <strain evidence="4 5">CBS 129021</strain>
    </source>
</reference>
<keyword evidence="2" id="KW-0808">Transferase</keyword>
<keyword evidence="5" id="KW-1185">Reference proteome</keyword>
<evidence type="ECO:0000313" key="5">
    <source>
        <dbReference type="Proteomes" id="UP000193689"/>
    </source>
</evidence>
<dbReference type="Pfam" id="PF06722">
    <property type="entry name" value="EryCIII-like_C"/>
    <property type="match status" value="1"/>
</dbReference>
<dbReference type="STRING" id="1141098.A0A1Y2E7A6"/>
<dbReference type="SUPFAM" id="SSF53756">
    <property type="entry name" value="UDP-Glycosyltransferase/glycogen phosphorylase"/>
    <property type="match status" value="1"/>
</dbReference>
<proteinExistence type="predicted"/>
<evidence type="ECO:0000256" key="2">
    <source>
        <dbReference type="ARBA" id="ARBA00022679"/>
    </source>
</evidence>